<evidence type="ECO:0000313" key="1">
    <source>
        <dbReference type="EMBL" id="CAG8780061.1"/>
    </source>
</evidence>
<keyword evidence="2" id="KW-1185">Reference proteome</keyword>
<sequence length="508" mass="60281">MISRKFLNKVDTCVIGHCGSKTKLNACQSKRDNGVSVNKIEFGIKSKEVGDQKTRYTIIPPLRKRYGFIRLFQQINTNQKKIELHNISIHLKFTSYHNKSRQSRIRISSSIDNETNKLQYTNITPMLDTIILKLFIVEICFKDAAKDKNMAIGDIIIDAANINDIQFREYINLVLATEIEIPCDGCEFQEYKAILCLNLNKLNVCKLENNENDTILFDKGNYAFVIFVDYFDWMYKFKFERIVDFKLLNWAWKPDFSGGDTLDNLECCYQKYIYKPNLFDTDSEYYNYLLINIAKLNSQTENYDYKRLKEKIKNTFDLNLLKTGGQIDNKIENSLTLTTTQKDNLQKKWLEQERIVQRYNNLQDNINDETQITIDTILPNNLKEQLNNIRKEHLSLLLYNQKYNEFVEQIHNKTDLEKLKNECIRKINESDFTEDDKQSLHEIQEEYWYREIQRSKNLLEPQCVELNILRDETLKKLSNKYYDELEEEILKIDSDTILQDRARIDNKI</sequence>
<comment type="caution">
    <text evidence="1">The sequence shown here is derived from an EMBL/GenBank/DDBJ whole genome shotgun (WGS) entry which is preliminary data.</text>
</comment>
<accession>A0A9N9JHW8</accession>
<evidence type="ECO:0000313" key="2">
    <source>
        <dbReference type="Proteomes" id="UP000789405"/>
    </source>
</evidence>
<gene>
    <name evidence="1" type="ORF">DERYTH_LOCUS19540</name>
</gene>
<reference evidence="1" key="1">
    <citation type="submission" date="2021-06" db="EMBL/GenBank/DDBJ databases">
        <authorList>
            <person name="Kallberg Y."/>
            <person name="Tangrot J."/>
            <person name="Rosling A."/>
        </authorList>
    </citation>
    <scope>NUCLEOTIDE SEQUENCE</scope>
    <source>
        <strain evidence="1">MA453B</strain>
    </source>
</reference>
<proteinExistence type="predicted"/>
<dbReference type="Proteomes" id="UP000789405">
    <property type="component" value="Unassembled WGS sequence"/>
</dbReference>
<dbReference type="AlphaFoldDB" id="A0A9N9JHW8"/>
<dbReference type="EMBL" id="CAJVPY010021572">
    <property type="protein sequence ID" value="CAG8780061.1"/>
    <property type="molecule type" value="Genomic_DNA"/>
</dbReference>
<protein>
    <submittedName>
        <fullName evidence="1">9940_t:CDS:1</fullName>
    </submittedName>
</protein>
<name>A0A9N9JHW8_9GLOM</name>
<organism evidence="1 2">
    <name type="scientific">Dentiscutata erythropus</name>
    <dbReference type="NCBI Taxonomy" id="1348616"/>
    <lineage>
        <taxon>Eukaryota</taxon>
        <taxon>Fungi</taxon>
        <taxon>Fungi incertae sedis</taxon>
        <taxon>Mucoromycota</taxon>
        <taxon>Glomeromycotina</taxon>
        <taxon>Glomeromycetes</taxon>
        <taxon>Diversisporales</taxon>
        <taxon>Gigasporaceae</taxon>
        <taxon>Dentiscutata</taxon>
    </lineage>
</organism>